<evidence type="ECO:0000256" key="10">
    <source>
        <dbReference type="RuleBase" id="RU366018"/>
    </source>
</evidence>
<evidence type="ECO:0000259" key="11">
    <source>
        <dbReference type="PROSITE" id="PS51157"/>
    </source>
</evidence>
<name>A0A177BCW6_9BILA</name>
<keyword evidence="5 10" id="KW-0863">Zinc-finger</keyword>
<proteinExistence type="inferred from homology"/>
<evidence type="ECO:0000256" key="5">
    <source>
        <dbReference type="ARBA" id="ARBA00022771"/>
    </source>
</evidence>
<accession>A0A177BCW6</accession>
<dbReference type="InterPro" id="IPR003126">
    <property type="entry name" value="Znf_UBR"/>
</dbReference>
<comment type="caution">
    <text evidence="12">The sequence shown here is derived from an EMBL/GenBank/DDBJ whole genome shotgun (WGS) entry which is preliminary data.</text>
</comment>
<evidence type="ECO:0000256" key="1">
    <source>
        <dbReference type="ARBA" id="ARBA00000900"/>
    </source>
</evidence>
<dbReference type="EC" id="2.3.2.27" evidence="10"/>
<dbReference type="PROSITE" id="PS51157">
    <property type="entry name" value="ZF_UBR"/>
    <property type="match status" value="1"/>
</dbReference>
<evidence type="ECO:0000256" key="9">
    <source>
        <dbReference type="PROSITE-ProRule" id="PRU00508"/>
    </source>
</evidence>
<dbReference type="Proteomes" id="UP000078046">
    <property type="component" value="Unassembled WGS sequence"/>
</dbReference>
<feature type="domain" description="UBR-type" evidence="11">
    <location>
        <begin position="93"/>
        <end position="164"/>
    </location>
</feature>
<keyword evidence="13" id="KW-1185">Reference proteome</keyword>
<evidence type="ECO:0000256" key="7">
    <source>
        <dbReference type="ARBA" id="ARBA00022833"/>
    </source>
</evidence>
<evidence type="ECO:0000256" key="8">
    <source>
        <dbReference type="ARBA" id="ARBA00046341"/>
    </source>
</evidence>
<keyword evidence="4 10" id="KW-0479">Metal-binding</keyword>
<reference evidence="12 13" key="1">
    <citation type="submission" date="2016-04" db="EMBL/GenBank/DDBJ databases">
        <title>The genome of Intoshia linei affirms orthonectids as highly simplified spiralians.</title>
        <authorList>
            <person name="Mikhailov K.V."/>
            <person name="Slusarev G.S."/>
            <person name="Nikitin M.A."/>
            <person name="Logacheva M.D."/>
            <person name="Penin A."/>
            <person name="Aleoshin V."/>
            <person name="Panchin Y.V."/>
        </authorList>
    </citation>
    <scope>NUCLEOTIDE SEQUENCE [LARGE SCALE GENOMIC DNA]</scope>
    <source>
        <strain evidence="12">Intl2013</strain>
        <tissue evidence="12">Whole animal</tissue>
    </source>
</reference>
<comment type="similarity">
    <text evidence="8 10">Belongs to the E3 ubiquitin-protein ligase UBR1-like family.</text>
</comment>
<dbReference type="FunFam" id="2.10.110.30:FF:000002">
    <property type="entry name" value="Putative e3 ubiquitin-protein ligase ubr3"/>
    <property type="match status" value="1"/>
</dbReference>
<organism evidence="12 13">
    <name type="scientific">Intoshia linei</name>
    <dbReference type="NCBI Taxonomy" id="1819745"/>
    <lineage>
        <taxon>Eukaryota</taxon>
        <taxon>Metazoa</taxon>
        <taxon>Spiralia</taxon>
        <taxon>Lophotrochozoa</taxon>
        <taxon>Mesozoa</taxon>
        <taxon>Orthonectida</taxon>
        <taxon>Rhopaluridae</taxon>
        <taxon>Intoshia</taxon>
    </lineage>
</organism>
<dbReference type="EMBL" id="LWCA01000003">
    <property type="protein sequence ID" value="OAF72139.1"/>
    <property type="molecule type" value="Genomic_DNA"/>
</dbReference>
<dbReference type="PANTHER" id="PTHR21497:SF40">
    <property type="match status" value="1"/>
</dbReference>
<evidence type="ECO:0000256" key="6">
    <source>
        <dbReference type="ARBA" id="ARBA00022786"/>
    </source>
</evidence>
<gene>
    <name evidence="12" type="ORF">A3Q56_00080</name>
</gene>
<feature type="zinc finger region" description="UBR-type" evidence="9">
    <location>
        <begin position="93"/>
        <end position="164"/>
    </location>
</feature>
<evidence type="ECO:0000256" key="4">
    <source>
        <dbReference type="ARBA" id="ARBA00022723"/>
    </source>
</evidence>
<sequence length="1660" mass="195057">MKSVLDSLNKTTLEETKIYKDLKKVVENAMQNLKLKKFDLNHEQYADELNDILIKPLECVIDQELDYTYDSRNVLTDRITISGLKNNPLHLNNRCLNRFDGHDIVYGCLECEVDPTCSLCSDCFRESDHTDHNYRFNRGGNGGICDCGDPEAWKNFPNCKNHEINKIETEHDDETTEIFLDVIKRYFAVFLENCVDSLFYNGSSKFHMPIPSFKIKKGLYNSSNERKYCFNIDQSISNNVYNIVMYNDEHHDFNDVIEILSPAFHNYTNASKIATMINYYGYCSIYQTSNYANISTVLISLTESSKSIVNHKSEDLGTLNYELLEHNVLKMNMILSSLLEFMSKLTDLHPKLITVIYKVLFTKNKVHDIIYMDFFFEEPKYRWSGLRRICHNFLYKVCFSLEDYRVDFSLYYVTKFKNMFENYMVDSCKISNSVISLFLQIFTTKSCVAKFLQDEDFTRDFIKKSFAFLIELSHNDKSEFRYQHEYVSVENHFYWKSFDIFEQISYAINSICLIENLDTEIYAGAANFLYHFVDTVNTLTAAFGETKLITRHKYEDENTYLFQFIVTGRVFDAMDNFAYSMRTYRNTTFHFFYSIMFIIEKNQKDLLHSRTYERLITPTTINIFGKNITTYTLTPCDLVYNVFSFTSRKVVSCLKVMHDCMGMTIKDIWKDHKHLKNDFIDSYLDIIAVIIEIYSGKWVHNGMNTKFYKKHYKNAIYITLFRSDLDLLRFAFFKKNQDVVLWKLFLKLNLFSGLWDIFEGEGTYSLDGLSEYEFFERDEKVIEQLYAWILFMFTENITNDTHVIDSHDVVKRYLINLLIGVTNDKRFVFLYAKSYFGSNISNGHLSDVLDEIATMNSIGAYNVKPKFHHLCDDMSFFSTKIDAVVHNPTETIKHMKKLEKVDTLITLPEMPLLVDRYSHLYNILTTNSLFLLYYHTFKSNLLYSSIACRALRLLILSLRDKPHSENDIKFLHDECCSASLYKILCKCENMEHLGAEAKKLLRYTLSLYHVRFPEYFDLKDDNYVLRDFPKEKLNIDVDSKISHNCVENSEQQSFKDKARLARENVMKNFQSQQKNFIASLSKDEIDSLNKSSVNSLVNCTFQEKLICYMCYSQECENEAMIVFGHLTSRIVNQYDSFDSIFLEEDGTNWCRPVSHVISTCGHSMHYKCFKKATSNLNHTAQVYLSHFRLDHVKSDCFYVCPFCASFNNILLPIFGDVIHYNLGNWQDVYDELKNRRLLSKSILFQHCLDLDDWFFLSTIPSCLSYSIDLYIDCHLDPENLKLKSYDYRMTKLIIPTLIYAFKFFNKYNNKCSVSVVQYDSLNDFIDILFKPGLNLVTNSMIFELTTLIHLRVKLSKTNISKIINFITVLTFLRTCLNETVRENLGYPVFNHRKQGLTIYISDIIDTIISNTKIINYMESILSKVVKICSIFSHCQKLYSITDINKVDDFMFKYNINSLHGCFKLLKAGNFNGWIIRYQNFIDTNTDTLNFINTPKRMKLTQLPEMYEELLHLTANYKCPTLKIKISNIFICLQCSEIICGENACCQTQISEQLDQFRVDKEMGPLNYHSRFCFGENSLFLNVTNRHILHISRKYKVAVYGECLYKEHYINERKRYKIDTKILEELHLKLLCVSPFDIVMNKCLQVTMPRFFHSGRTFINL</sequence>
<dbReference type="InterPro" id="IPR044046">
    <property type="entry name" value="E3_ligase_UBR-like_C"/>
</dbReference>
<keyword evidence="7 10" id="KW-0862">Zinc</keyword>
<dbReference type="SMART" id="SM00396">
    <property type="entry name" value="ZnF_UBR1"/>
    <property type="match status" value="1"/>
</dbReference>
<dbReference type="OrthoDB" id="26387at2759"/>
<dbReference type="PANTHER" id="PTHR21497">
    <property type="entry name" value="UBIQUITIN LIGASE E3 ALPHA-RELATED"/>
    <property type="match status" value="1"/>
</dbReference>
<evidence type="ECO:0000256" key="3">
    <source>
        <dbReference type="ARBA" id="ARBA00022679"/>
    </source>
</evidence>
<comment type="catalytic activity">
    <reaction evidence="1 10">
        <text>S-ubiquitinyl-[E2 ubiquitin-conjugating enzyme]-L-cysteine + [acceptor protein]-L-lysine = [E2 ubiquitin-conjugating enzyme]-L-cysteine + N(6)-ubiquitinyl-[acceptor protein]-L-lysine.</text>
        <dbReference type="EC" id="2.3.2.27"/>
    </reaction>
</comment>
<dbReference type="GO" id="GO:0005737">
    <property type="term" value="C:cytoplasm"/>
    <property type="evidence" value="ECO:0007669"/>
    <property type="project" value="TreeGrafter"/>
</dbReference>
<evidence type="ECO:0000313" key="12">
    <source>
        <dbReference type="EMBL" id="OAF72139.1"/>
    </source>
</evidence>
<protein>
    <recommendedName>
        <fullName evidence="10">E3 ubiquitin-protein ligase</fullName>
        <ecNumber evidence="10">2.3.2.27</ecNumber>
    </recommendedName>
</protein>
<evidence type="ECO:0000313" key="13">
    <source>
        <dbReference type="Proteomes" id="UP000078046"/>
    </source>
</evidence>
<dbReference type="GO" id="GO:0061630">
    <property type="term" value="F:ubiquitin protein ligase activity"/>
    <property type="evidence" value="ECO:0007669"/>
    <property type="project" value="UniProtKB-UniRule"/>
</dbReference>
<dbReference type="Gene3D" id="2.10.110.30">
    <property type="match status" value="1"/>
</dbReference>
<dbReference type="GO" id="GO:0008270">
    <property type="term" value="F:zinc ion binding"/>
    <property type="evidence" value="ECO:0007669"/>
    <property type="project" value="UniProtKB-UniRule"/>
</dbReference>
<keyword evidence="6 10" id="KW-0833">Ubl conjugation pathway</keyword>
<keyword evidence="3 10" id="KW-0808">Transferase</keyword>
<dbReference type="UniPathway" id="UPA00143"/>
<dbReference type="Pfam" id="PF02207">
    <property type="entry name" value="zf-UBR"/>
    <property type="match status" value="1"/>
</dbReference>
<dbReference type="Pfam" id="PF18995">
    <property type="entry name" value="PRT6_C"/>
    <property type="match status" value="1"/>
</dbReference>
<dbReference type="InterPro" id="IPR039164">
    <property type="entry name" value="UBR1-like"/>
</dbReference>
<comment type="pathway">
    <text evidence="2 10">Protein modification; protein ubiquitination.</text>
</comment>
<evidence type="ECO:0000256" key="2">
    <source>
        <dbReference type="ARBA" id="ARBA00004906"/>
    </source>
</evidence>
<comment type="function">
    <text evidence="10">Ubiquitin ligase protein which is a component of the N-end rule pathway. Recognizes and binds to proteins bearing specific N-terminal residues that are destabilizing according to the N-end rule, leading to their ubiquitination and subsequent degradation.</text>
</comment>
<dbReference type="InterPro" id="IPR003769">
    <property type="entry name" value="ClpS_core"/>
</dbReference>
<dbReference type="GO" id="GO:0000151">
    <property type="term" value="C:ubiquitin ligase complex"/>
    <property type="evidence" value="ECO:0007669"/>
    <property type="project" value="TreeGrafter"/>
</dbReference>
<dbReference type="GO" id="GO:0016567">
    <property type="term" value="P:protein ubiquitination"/>
    <property type="evidence" value="ECO:0007669"/>
    <property type="project" value="UniProtKB-UniRule"/>
</dbReference>
<dbReference type="CDD" id="cd19672">
    <property type="entry name" value="UBR-box_UBR1_like"/>
    <property type="match status" value="1"/>
</dbReference>
<dbReference type="Pfam" id="PF02617">
    <property type="entry name" value="ClpS"/>
    <property type="match status" value="1"/>
</dbReference>
<dbReference type="GO" id="GO:0071596">
    <property type="term" value="P:ubiquitin-dependent protein catabolic process via the N-end rule pathway"/>
    <property type="evidence" value="ECO:0007669"/>
    <property type="project" value="UniProtKB-UniRule"/>
</dbReference>